<dbReference type="VEuPathDB" id="FungiDB:CC1G_01072"/>
<dbReference type="GeneID" id="6009501"/>
<accession>A8NEF2</accession>
<dbReference type="Proteomes" id="UP000001861">
    <property type="component" value="Unassembled WGS sequence"/>
</dbReference>
<evidence type="ECO:0000313" key="2">
    <source>
        <dbReference type="Proteomes" id="UP000001861"/>
    </source>
</evidence>
<proteinExistence type="predicted"/>
<sequence>MAWHLQVKTKSDDDIHPRIQPRQVSTYSSLSGALRCSNRLPNTQYRIPQDIYWPQLPHEIDLAQRRPIRAHINFDYVGSQGKGIPVMDLVNTNIRTLSQLMARGEDMVFARGTRDDRGIRFMIRWPGYSHLAYDGFWSVRSRNGKGWSGKKGGRGGP</sequence>
<keyword evidence="2" id="KW-1185">Reference proteome</keyword>
<comment type="caution">
    <text evidence="1">The sequence shown here is derived from an EMBL/GenBank/DDBJ whole genome shotgun (WGS) entry which is preliminary data.</text>
</comment>
<evidence type="ECO:0000313" key="1">
    <source>
        <dbReference type="EMBL" id="EAU88699.1"/>
    </source>
</evidence>
<dbReference type="InParanoid" id="A8NEF2"/>
<dbReference type="KEGG" id="cci:CC1G_01072"/>
<name>A8NEF2_COPC7</name>
<reference evidence="1 2" key="1">
    <citation type="journal article" date="2010" name="Proc. Natl. Acad. Sci. U.S.A.">
        <title>Insights into evolution of multicellular fungi from the assembled chromosomes of the mushroom Coprinopsis cinerea (Coprinus cinereus).</title>
        <authorList>
            <person name="Stajich J.E."/>
            <person name="Wilke S.K."/>
            <person name="Ahren D."/>
            <person name="Au C.H."/>
            <person name="Birren B.W."/>
            <person name="Borodovsky M."/>
            <person name="Burns C."/>
            <person name="Canback B."/>
            <person name="Casselton L.A."/>
            <person name="Cheng C.K."/>
            <person name="Deng J."/>
            <person name="Dietrich F.S."/>
            <person name="Fargo D.C."/>
            <person name="Farman M.L."/>
            <person name="Gathman A.C."/>
            <person name="Goldberg J."/>
            <person name="Guigo R."/>
            <person name="Hoegger P.J."/>
            <person name="Hooker J.B."/>
            <person name="Huggins A."/>
            <person name="James T.Y."/>
            <person name="Kamada T."/>
            <person name="Kilaru S."/>
            <person name="Kodira C."/>
            <person name="Kues U."/>
            <person name="Kupfer D."/>
            <person name="Kwan H.S."/>
            <person name="Lomsadze A."/>
            <person name="Li W."/>
            <person name="Lilly W.W."/>
            <person name="Ma L.J."/>
            <person name="Mackey A.J."/>
            <person name="Manning G."/>
            <person name="Martin F."/>
            <person name="Muraguchi H."/>
            <person name="Natvig D.O."/>
            <person name="Palmerini H."/>
            <person name="Ramesh M.A."/>
            <person name="Rehmeyer C.J."/>
            <person name="Roe B.A."/>
            <person name="Shenoy N."/>
            <person name="Stanke M."/>
            <person name="Ter-Hovhannisyan V."/>
            <person name="Tunlid A."/>
            <person name="Velagapudi R."/>
            <person name="Vision T.J."/>
            <person name="Zeng Q."/>
            <person name="Zolan M.E."/>
            <person name="Pukkila P.J."/>
        </authorList>
    </citation>
    <scope>NUCLEOTIDE SEQUENCE [LARGE SCALE GENOMIC DNA]</scope>
    <source>
        <strain evidence="2">Okayama-7 / 130 / ATCC MYA-4618 / FGSC 9003</strain>
    </source>
</reference>
<dbReference type="RefSeq" id="XP_001833010.1">
    <property type="nucleotide sequence ID" value="XM_001832958.1"/>
</dbReference>
<gene>
    <name evidence="1" type="ORF">CC1G_01072</name>
</gene>
<protein>
    <submittedName>
        <fullName evidence="1">Uncharacterized protein</fullName>
    </submittedName>
</protein>
<dbReference type="OrthoDB" id="2662268at2759"/>
<dbReference type="EMBL" id="AACS02000002">
    <property type="protein sequence ID" value="EAU88699.1"/>
    <property type="molecule type" value="Genomic_DNA"/>
</dbReference>
<dbReference type="AlphaFoldDB" id="A8NEF2"/>
<organism evidence="1 2">
    <name type="scientific">Coprinopsis cinerea (strain Okayama-7 / 130 / ATCC MYA-4618 / FGSC 9003)</name>
    <name type="common">Inky cap fungus</name>
    <name type="synonym">Hormographiella aspergillata</name>
    <dbReference type="NCBI Taxonomy" id="240176"/>
    <lineage>
        <taxon>Eukaryota</taxon>
        <taxon>Fungi</taxon>
        <taxon>Dikarya</taxon>
        <taxon>Basidiomycota</taxon>
        <taxon>Agaricomycotina</taxon>
        <taxon>Agaricomycetes</taxon>
        <taxon>Agaricomycetidae</taxon>
        <taxon>Agaricales</taxon>
        <taxon>Agaricineae</taxon>
        <taxon>Psathyrellaceae</taxon>
        <taxon>Coprinopsis</taxon>
    </lineage>
</organism>